<dbReference type="Pfam" id="PF05437">
    <property type="entry name" value="AzlD"/>
    <property type="match status" value="1"/>
</dbReference>
<dbReference type="OrthoDB" id="9811308at2"/>
<evidence type="ECO:0000256" key="1">
    <source>
        <dbReference type="SAM" id="Phobius"/>
    </source>
</evidence>
<gene>
    <name evidence="2" type="ORF">SAMN05421781_2041</name>
</gene>
<keyword evidence="1" id="KW-0472">Membrane</keyword>
<feature type="transmembrane region" description="Helical" evidence="1">
    <location>
        <begin position="6"/>
        <end position="25"/>
    </location>
</feature>
<reference evidence="2 3" key="1">
    <citation type="submission" date="2016-10" db="EMBL/GenBank/DDBJ databases">
        <authorList>
            <person name="de Groot N.N."/>
        </authorList>
    </citation>
    <scope>NUCLEOTIDE SEQUENCE [LARGE SCALE GENOMIC DNA]</scope>
    <source>
        <strain evidence="2 3">DSM 23126</strain>
    </source>
</reference>
<dbReference type="STRING" id="1122204.SAMN05421781_2041"/>
<protein>
    <submittedName>
        <fullName evidence="2">Branched-chain amino acid transport protein</fullName>
    </submittedName>
</protein>
<keyword evidence="1" id="KW-1133">Transmembrane helix</keyword>
<dbReference type="AlphaFoldDB" id="A0A1H2VDP2"/>
<feature type="transmembrane region" description="Helical" evidence="1">
    <location>
        <begin position="37"/>
        <end position="55"/>
    </location>
</feature>
<name>A0A1H2VDP2_9BACI</name>
<organism evidence="2 3">
    <name type="scientific">Marinococcus luteus</name>
    <dbReference type="NCBI Taxonomy" id="1122204"/>
    <lineage>
        <taxon>Bacteria</taxon>
        <taxon>Bacillati</taxon>
        <taxon>Bacillota</taxon>
        <taxon>Bacilli</taxon>
        <taxon>Bacillales</taxon>
        <taxon>Bacillaceae</taxon>
        <taxon>Marinococcus</taxon>
    </lineage>
</organism>
<dbReference type="InterPro" id="IPR008407">
    <property type="entry name" value="Brnchd-chn_aa_trnsp_AzlD"/>
</dbReference>
<evidence type="ECO:0000313" key="2">
    <source>
        <dbReference type="EMBL" id="SDW66463.1"/>
    </source>
</evidence>
<dbReference type="Proteomes" id="UP000199488">
    <property type="component" value="Unassembled WGS sequence"/>
</dbReference>
<keyword evidence="1" id="KW-0812">Transmembrane</keyword>
<accession>A0A1H2VDP2</accession>
<dbReference type="EMBL" id="FNNC01000004">
    <property type="protein sequence ID" value="SDW66463.1"/>
    <property type="molecule type" value="Genomic_DNA"/>
</dbReference>
<evidence type="ECO:0000313" key="3">
    <source>
        <dbReference type="Proteomes" id="UP000199488"/>
    </source>
</evidence>
<keyword evidence="3" id="KW-1185">Reference proteome</keyword>
<proteinExistence type="predicted"/>
<sequence>MNLLLLIIGMGVITYVTRVVPFFSLNVNRLPVSVQQALQLIPYAALGALLLPGALRSPPDVWFGLFGLCTAFLIALIGGRFTAIICGTIGLLSLAAFFIY</sequence>
<feature type="transmembrane region" description="Helical" evidence="1">
    <location>
        <begin position="82"/>
        <end position="99"/>
    </location>
</feature>
<dbReference type="RefSeq" id="WP_091614568.1">
    <property type="nucleotide sequence ID" value="NZ_FNNC01000004.1"/>
</dbReference>